<dbReference type="AlphaFoldDB" id="A0A6L2M0X2"/>
<feature type="compositionally biased region" description="Basic and acidic residues" evidence="1">
    <location>
        <begin position="59"/>
        <end position="83"/>
    </location>
</feature>
<dbReference type="Gene3D" id="3.10.10.10">
    <property type="entry name" value="HIV Type 1 Reverse Transcriptase, subunit A, domain 1"/>
    <property type="match status" value="1"/>
</dbReference>
<comment type="caution">
    <text evidence="2">The sequence shown here is derived from an EMBL/GenBank/DDBJ whole genome shotgun (WGS) entry which is preliminary data.</text>
</comment>
<keyword evidence="2" id="KW-0695">RNA-directed DNA polymerase</keyword>
<accession>A0A6L2M0X2</accession>
<evidence type="ECO:0000256" key="1">
    <source>
        <dbReference type="SAM" id="MobiDB-lite"/>
    </source>
</evidence>
<gene>
    <name evidence="2" type="ORF">Tci_038162</name>
</gene>
<dbReference type="EMBL" id="BKCJ010005339">
    <property type="protein sequence ID" value="GEU66184.1"/>
    <property type="molecule type" value="Genomic_DNA"/>
</dbReference>
<sequence length="372" mass="42775">MRISGFMHGITNPELIKCLHENILKSVEEMMRVTTTFLKGKVAASNQARKKILPTWKQKETRRKQNLEKRGDIRNQQRSERRVARQRVTQSSSHDLEILFPPLGVEDGAEGPMIIEAEIGGYFIHRIYVDGGSALEILYEHCFNRLRPEVKNQMVSATAPLIGFSEEIIWPTGEISLPVKIGDAEHSTSTWMNFVMVRSPSPYNRIIGRPRVRKIQVVPSTAHEMLKFLVSGGILTLQSSKIIPLKCTMDSGPEEQPSTITRATEERIKVEIHPEYPEQTIARGSTLREEGRKALCRLLRRNIDIFIWKPEDMKGVPRHIAKHRLNVREGCPPVRQKKRSQAPERNKAIQKEVEKLVDTDILKEVHYRYQIR</sequence>
<feature type="region of interest" description="Disordered" evidence="1">
    <location>
        <begin position="59"/>
        <end position="90"/>
    </location>
</feature>
<protein>
    <submittedName>
        <fullName evidence="2">Reverse transcriptase domain-containing protein</fullName>
    </submittedName>
</protein>
<organism evidence="2">
    <name type="scientific">Tanacetum cinerariifolium</name>
    <name type="common">Dalmatian daisy</name>
    <name type="synonym">Chrysanthemum cinerariifolium</name>
    <dbReference type="NCBI Taxonomy" id="118510"/>
    <lineage>
        <taxon>Eukaryota</taxon>
        <taxon>Viridiplantae</taxon>
        <taxon>Streptophyta</taxon>
        <taxon>Embryophyta</taxon>
        <taxon>Tracheophyta</taxon>
        <taxon>Spermatophyta</taxon>
        <taxon>Magnoliopsida</taxon>
        <taxon>eudicotyledons</taxon>
        <taxon>Gunneridae</taxon>
        <taxon>Pentapetalae</taxon>
        <taxon>asterids</taxon>
        <taxon>campanulids</taxon>
        <taxon>Asterales</taxon>
        <taxon>Asteraceae</taxon>
        <taxon>Asteroideae</taxon>
        <taxon>Anthemideae</taxon>
        <taxon>Anthemidinae</taxon>
        <taxon>Tanacetum</taxon>
    </lineage>
</organism>
<keyword evidence="2" id="KW-0808">Transferase</keyword>
<reference evidence="2" key="1">
    <citation type="journal article" date="2019" name="Sci. Rep.">
        <title>Draft genome of Tanacetum cinerariifolium, the natural source of mosquito coil.</title>
        <authorList>
            <person name="Yamashiro T."/>
            <person name="Shiraishi A."/>
            <person name="Satake H."/>
            <person name="Nakayama K."/>
        </authorList>
    </citation>
    <scope>NUCLEOTIDE SEQUENCE</scope>
</reference>
<evidence type="ECO:0000313" key="2">
    <source>
        <dbReference type="EMBL" id="GEU66184.1"/>
    </source>
</evidence>
<dbReference type="PANTHER" id="PTHR33240">
    <property type="entry name" value="OS08G0508500 PROTEIN"/>
    <property type="match status" value="1"/>
</dbReference>
<proteinExistence type="predicted"/>
<dbReference type="PANTHER" id="PTHR33240:SF8">
    <property type="entry name" value="OS03G0439900 PROTEIN"/>
    <property type="match status" value="1"/>
</dbReference>
<keyword evidence="2" id="KW-0548">Nucleotidyltransferase</keyword>
<dbReference type="GO" id="GO:0003964">
    <property type="term" value="F:RNA-directed DNA polymerase activity"/>
    <property type="evidence" value="ECO:0007669"/>
    <property type="project" value="UniProtKB-KW"/>
</dbReference>
<name>A0A6L2M0X2_TANCI</name>